<dbReference type="WBParaSite" id="sdigi.contig474.g8546.t1">
    <property type="protein sequence ID" value="sdigi.contig474.g8546.t1"/>
    <property type="gene ID" value="sdigi.contig474.g8546"/>
</dbReference>
<evidence type="ECO:0000313" key="2">
    <source>
        <dbReference type="WBParaSite" id="sdigi.contig474.g8546.t1"/>
    </source>
</evidence>
<accession>A0A915Q221</accession>
<dbReference type="AlphaFoldDB" id="A0A915Q221"/>
<protein>
    <submittedName>
        <fullName evidence="2">Uncharacterized protein</fullName>
    </submittedName>
</protein>
<organism evidence="1 2">
    <name type="scientific">Setaria digitata</name>
    <dbReference type="NCBI Taxonomy" id="48799"/>
    <lineage>
        <taxon>Eukaryota</taxon>
        <taxon>Metazoa</taxon>
        <taxon>Ecdysozoa</taxon>
        <taxon>Nematoda</taxon>
        <taxon>Chromadorea</taxon>
        <taxon>Rhabditida</taxon>
        <taxon>Spirurina</taxon>
        <taxon>Spiruromorpha</taxon>
        <taxon>Filarioidea</taxon>
        <taxon>Setariidae</taxon>
        <taxon>Setaria</taxon>
    </lineage>
</organism>
<sequence>MDNQTKLLIGLVCSDTELVEYYVQLITEIKRFTLKAIWCPDTERSIQIAADNDVPSVSHTAFQLISRNDTNTVVIAGHAAHNALFCMQAQALKKKAVCIGAAALSEQTAKLLMEFSEKHRTFLRILYPLKYSTPISLIEANIAKIGAIQSISVEVTFEQPEDAKHRLYNECNTVLHQVSHGIIDALSAICGFSNPIPIASTCHQQSSLVEHFRLQELQYAHMQVAFGSAVASIRISVHTSQTLVLRITGEWGFFQLDPHILILEGREGQGVLWRGDGTMESVIRAGVMKALESCDSDKISMHMNELSLVQCVSKSHFI</sequence>
<dbReference type="Proteomes" id="UP000887581">
    <property type="component" value="Unplaced"/>
</dbReference>
<name>A0A915Q221_9BILA</name>
<evidence type="ECO:0000313" key="1">
    <source>
        <dbReference type="Proteomes" id="UP000887581"/>
    </source>
</evidence>
<dbReference type="Gene3D" id="3.40.50.720">
    <property type="entry name" value="NAD(P)-binding Rossmann-like Domain"/>
    <property type="match status" value="1"/>
</dbReference>
<proteinExistence type="predicted"/>
<reference evidence="2" key="1">
    <citation type="submission" date="2022-11" db="UniProtKB">
        <authorList>
            <consortium name="WormBaseParasite"/>
        </authorList>
    </citation>
    <scope>IDENTIFICATION</scope>
</reference>
<dbReference type="SUPFAM" id="SSF51735">
    <property type="entry name" value="NAD(P)-binding Rossmann-fold domains"/>
    <property type="match status" value="1"/>
</dbReference>
<dbReference type="Gene3D" id="3.30.360.10">
    <property type="entry name" value="Dihydrodipicolinate Reductase, domain 2"/>
    <property type="match status" value="1"/>
</dbReference>
<keyword evidence="1" id="KW-1185">Reference proteome</keyword>
<dbReference type="InterPro" id="IPR036291">
    <property type="entry name" value="NAD(P)-bd_dom_sf"/>
</dbReference>